<proteinExistence type="predicted"/>
<dbReference type="PROSITE" id="PS51318">
    <property type="entry name" value="TAT"/>
    <property type="match status" value="1"/>
</dbReference>
<reference evidence="3" key="1">
    <citation type="journal article" date="2017" name="Biotechnol. Biofuels">
        <title>Evaluation of environmental bacterial communities as a factor affecting the growth of duckweed Lemna minor.</title>
        <authorList>
            <person name="Ishizawa H."/>
            <person name="Kuroda M."/>
            <person name="Morikawa M."/>
            <person name="Ike M."/>
        </authorList>
    </citation>
    <scope>NUCLEOTIDE SEQUENCE [LARGE SCALE GENOMIC DNA]</scope>
    <source>
        <strain evidence="3">M6</strain>
    </source>
</reference>
<protein>
    <submittedName>
        <fullName evidence="2">Peptidase, M23/M37 family</fullName>
    </submittedName>
</protein>
<organism evidence="2 3">
    <name type="scientific">Asticcacaulis excentricus</name>
    <dbReference type="NCBI Taxonomy" id="78587"/>
    <lineage>
        <taxon>Bacteria</taxon>
        <taxon>Pseudomonadati</taxon>
        <taxon>Pseudomonadota</taxon>
        <taxon>Alphaproteobacteria</taxon>
        <taxon>Caulobacterales</taxon>
        <taxon>Caulobacteraceae</taxon>
        <taxon>Asticcacaulis</taxon>
    </lineage>
</organism>
<name>A0A3G9G9K1_9CAUL</name>
<dbReference type="InterPro" id="IPR006311">
    <property type="entry name" value="TAT_signal"/>
</dbReference>
<dbReference type="Proteomes" id="UP000278756">
    <property type="component" value="Chromosome 2"/>
</dbReference>
<dbReference type="SUPFAM" id="SSF51261">
    <property type="entry name" value="Duplicated hybrid motif"/>
    <property type="match status" value="1"/>
</dbReference>
<gene>
    <name evidence="2" type="ORF">EM6_2442</name>
</gene>
<dbReference type="CDD" id="cd12797">
    <property type="entry name" value="M23_peptidase"/>
    <property type="match status" value="1"/>
</dbReference>
<dbReference type="InterPro" id="IPR016047">
    <property type="entry name" value="M23ase_b-sheet_dom"/>
</dbReference>
<dbReference type="OrthoDB" id="9815245at2"/>
<evidence type="ECO:0000259" key="1">
    <source>
        <dbReference type="Pfam" id="PF01551"/>
    </source>
</evidence>
<evidence type="ECO:0000313" key="3">
    <source>
        <dbReference type="Proteomes" id="UP000278756"/>
    </source>
</evidence>
<dbReference type="RefSeq" id="WP_126423445.1">
    <property type="nucleotide sequence ID" value="NZ_AP018828.1"/>
</dbReference>
<dbReference type="GO" id="GO:0004222">
    <property type="term" value="F:metalloendopeptidase activity"/>
    <property type="evidence" value="ECO:0007669"/>
    <property type="project" value="TreeGrafter"/>
</dbReference>
<dbReference type="PANTHER" id="PTHR21666">
    <property type="entry name" value="PEPTIDASE-RELATED"/>
    <property type="match status" value="1"/>
</dbReference>
<dbReference type="Gene3D" id="2.70.70.10">
    <property type="entry name" value="Glucose Permease (Domain IIA)"/>
    <property type="match status" value="1"/>
</dbReference>
<feature type="domain" description="M23ase beta-sheet core" evidence="1">
    <location>
        <begin position="194"/>
        <end position="289"/>
    </location>
</feature>
<evidence type="ECO:0000313" key="2">
    <source>
        <dbReference type="EMBL" id="BBF81834.1"/>
    </source>
</evidence>
<dbReference type="AlphaFoldDB" id="A0A3G9G9K1"/>
<dbReference type="Pfam" id="PF01551">
    <property type="entry name" value="Peptidase_M23"/>
    <property type="match status" value="1"/>
</dbReference>
<dbReference type="InterPro" id="IPR011055">
    <property type="entry name" value="Dup_hybrid_motif"/>
</dbReference>
<dbReference type="EMBL" id="AP018828">
    <property type="protein sequence ID" value="BBF81834.1"/>
    <property type="molecule type" value="Genomic_DNA"/>
</dbReference>
<dbReference type="PANTHER" id="PTHR21666:SF285">
    <property type="entry name" value="M23 FAMILY METALLOPEPTIDASE"/>
    <property type="match status" value="1"/>
</dbReference>
<sequence>MENSERALKRRDILRGGLALGLAGSVTPGLLNADPRPYGSVWARTLKSGPYTLTGKFVQGGFAIGRAEPRQEISVDGTARGLTSAQGDFVIGFDRDAPPMARLAIGAGPIMDFEILRTPYDIQRIDGLPPDKVSPSDPALLARIARERDLKNTGFANREDAAWFTQPFQWPLRRFVNSGRFGNQRVLNGEPKSPHYGFDMAAPEGTPVYAPQTARVALAEPDLHFEGGLILLDHGQGLISMYLHLSTLTVKAGDLVTKGQIIGQVGQKGRATGPHLCWRLKWRDRALDPSLWVVSGAT</sequence>
<accession>A0A3G9G9K1</accession>
<dbReference type="InterPro" id="IPR050570">
    <property type="entry name" value="Cell_wall_metabolism_enzyme"/>
</dbReference>
<reference evidence="3" key="2">
    <citation type="journal article" date="2017" name="Plant Physiol. Biochem.">
        <title>Differential oxidative and antioxidative response of duckweed Lemna minor toward plant growth promoting/inhibiting bacteria.</title>
        <authorList>
            <person name="Ishizawa H."/>
            <person name="Kuroda M."/>
            <person name="Morikawa M."/>
            <person name="Ike M."/>
        </authorList>
    </citation>
    <scope>NUCLEOTIDE SEQUENCE [LARGE SCALE GENOMIC DNA]</scope>
    <source>
        <strain evidence="3">M6</strain>
    </source>
</reference>